<evidence type="ECO:0000256" key="3">
    <source>
        <dbReference type="ARBA" id="ARBA00023125"/>
    </source>
</evidence>
<keyword evidence="3" id="KW-0238">DNA-binding</keyword>
<dbReference type="InterPro" id="IPR050389">
    <property type="entry name" value="LysR-type_TF"/>
</dbReference>
<dbReference type="RefSeq" id="WP_189469835.1">
    <property type="nucleotide sequence ID" value="NZ_BMXS01000013.1"/>
</dbReference>
<comment type="similarity">
    <text evidence="1">Belongs to the LysR transcriptional regulatory family.</text>
</comment>
<gene>
    <name evidence="6" type="ORF">GCM10007160_25720</name>
</gene>
<keyword evidence="7" id="KW-1185">Reference proteome</keyword>
<evidence type="ECO:0000259" key="5">
    <source>
        <dbReference type="PROSITE" id="PS50931"/>
    </source>
</evidence>
<dbReference type="Gene3D" id="1.10.10.10">
    <property type="entry name" value="Winged helix-like DNA-binding domain superfamily/Winged helix DNA-binding domain"/>
    <property type="match status" value="1"/>
</dbReference>
<dbReference type="PRINTS" id="PR00039">
    <property type="entry name" value="HTHLYSR"/>
</dbReference>
<dbReference type="SUPFAM" id="SSF46785">
    <property type="entry name" value="Winged helix' DNA-binding domain"/>
    <property type="match status" value="1"/>
</dbReference>
<organism evidence="6 7">
    <name type="scientific">Litchfieldella qijiaojingensis</name>
    <dbReference type="NCBI Taxonomy" id="980347"/>
    <lineage>
        <taxon>Bacteria</taxon>
        <taxon>Pseudomonadati</taxon>
        <taxon>Pseudomonadota</taxon>
        <taxon>Gammaproteobacteria</taxon>
        <taxon>Oceanospirillales</taxon>
        <taxon>Halomonadaceae</taxon>
        <taxon>Litchfieldella</taxon>
    </lineage>
</organism>
<dbReference type="Proteomes" id="UP000653056">
    <property type="component" value="Unassembled WGS sequence"/>
</dbReference>
<dbReference type="InterPro" id="IPR036390">
    <property type="entry name" value="WH_DNA-bd_sf"/>
</dbReference>
<sequence>MLKLSDIDINLLVVFDLLYQKRNTQLVAQHLGLTQPAVSHALKRLRKLLGDELFERTSKGLMPTPYATRIHAPVSEALSSLQETLSLSHDFDPTTSQRTFNISMTDIGEIYFLPKLMLRLAREAPNVTLSTTRSHTLDMKQEMEEGNIDLAVGWIPQLGAGFYQQRLFVQRYVCLMRDGHPLAKGGFSREDFTSAQHILVVAKGTGHGKVEELLAKSGITRPVRLQVPHFVAVPYIVSTTDLVVTVTNKLAEATEDRFSLRAYPHPLELPEVPINMFWHRRFHQDPGNQWLRSLIHEMFAES</sequence>
<feature type="domain" description="HTH lysR-type" evidence="5">
    <location>
        <begin position="7"/>
        <end position="64"/>
    </location>
</feature>
<evidence type="ECO:0000256" key="2">
    <source>
        <dbReference type="ARBA" id="ARBA00023015"/>
    </source>
</evidence>
<protein>
    <submittedName>
        <fullName evidence="6">LysR family transcriptional regulator</fullName>
    </submittedName>
</protein>
<keyword evidence="4" id="KW-0804">Transcription</keyword>
<accession>A0ABQ2YWN8</accession>
<evidence type="ECO:0000313" key="7">
    <source>
        <dbReference type="Proteomes" id="UP000653056"/>
    </source>
</evidence>
<dbReference type="CDD" id="cd08459">
    <property type="entry name" value="PBP2_DntR_NahR_LinR_like"/>
    <property type="match status" value="1"/>
</dbReference>
<proteinExistence type="inferred from homology"/>
<dbReference type="EMBL" id="BMXS01000013">
    <property type="protein sequence ID" value="GGX97084.1"/>
    <property type="molecule type" value="Genomic_DNA"/>
</dbReference>
<dbReference type="SUPFAM" id="SSF53850">
    <property type="entry name" value="Periplasmic binding protein-like II"/>
    <property type="match status" value="1"/>
</dbReference>
<comment type="caution">
    <text evidence="6">The sequence shown here is derived from an EMBL/GenBank/DDBJ whole genome shotgun (WGS) entry which is preliminary data.</text>
</comment>
<dbReference type="InterPro" id="IPR005119">
    <property type="entry name" value="LysR_subst-bd"/>
</dbReference>
<dbReference type="Pfam" id="PF03466">
    <property type="entry name" value="LysR_substrate"/>
    <property type="match status" value="1"/>
</dbReference>
<evidence type="ECO:0000313" key="6">
    <source>
        <dbReference type="EMBL" id="GGX97084.1"/>
    </source>
</evidence>
<name>A0ABQ2YWN8_9GAMM</name>
<evidence type="ECO:0000256" key="4">
    <source>
        <dbReference type="ARBA" id="ARBA00023163"/>
    </source>
</evidence>
<keyword evidence="2" id="KW-0805">Transcription regulation</keyword>
<dbReference type="InterPro" id="IPR036388">
    <property type="entry name" value="WH-like_DNA-bd_sf"/>
</dbReference>
<dbReference type="InterPro" id="IPR000847">
    <property type="entry name" value="LysR_HTH_N"/>
</dbReference>
<dbReference type="PANTHER" id="PTHR30118">
    <property type="entry name" value="HTH-TYPE TRANSCRIPTIONAL REGULATOR LEUO-RELATED"/>
    <property type="match status" value="1"/>
</dbReference>
<dbReference type="Pfam" id="PF00126">
    <property type="entry name" value="HTH_1"/>
    <property type="match status" value="1"/>
</dbReference>
<dbReference type="PROSITE" id="PS50931">
    <property type="entry name" value="HTH_LYSR"/>
    <property type="match status" value="1"/>
</dbReference>
<dbReference type="Gene3D" id="3.40.190.10">
    <property type="entry name" value="Periplasmic binding protein-like II"/>
    <property type="match status" value="2"/>
</dbReference>
<reference evidence="7" key="1">
    <citation type="journal article" date="2019" name="Int. J. Syst. Evol. Microbiol.">
        <title>The Global Catalogue of Microorganisms (GCM) 10K type strain sequencing project: providing services to taxonomists for standard genome sequencing and annotation.</title>
        <authorList>
            <consortium name="The Broad Institute Genomics Platform"/>
            <consortium name="The Broad Institute Genome Sequencing Center for Infectious Disease"/>
            <person name="Wu L."/>
            <person name="Ma J."/>
        </authorList>
    </citation>
    <scope>NUCLEOTIDE SEQUENCE [LARGE SCALE GENOMIC DNA]</scope>
    <source>
        <strain evidence="7">KCTC 22228</strain>
    </source>
</reference>
<dbReference type="PANTHER" id="PTHR30118:SF15">
    <property type="entry name" value="TRANSCRIPTIONAL REGULATORY PROTEIN"/>
    <property type="match status" value="1"/>
</dbReference>
<evidence type="ECO:0000256" key="1">
    <source>
        <dbReference type="ARBA" id="ARBA00009437"/>
    </source>
</evidence>